<dbReference type="EMBL" id="UGXG01000002">
    <property type="protein sequence ID" value="SUG45338.1"/>
    <property type="molecule type" value="Genomic_DNA"/>
</dbReference>
<sequence length="77" mass="8902">MLHSLGKQGGDPYLVMADFAAYVEAQKQVDALYRDQEAWTRAAIPQYRTLRYVQFRSRYSRLSGPYLAGKTLRERDG</sequence>
<dbReference type="Gene3D" id="3.40.50.2000">
    <property type="entry name" value="Glycogen Phosphorylase B"/>
    <property type="match status" value="1"/>
</dbReference>
<accession>A0A379T3X8</accession>
<dbReference type="AlphaFoldDB" id="A0A379T3X8"/>
<dbReference type="InterPro" id="IPR000811">
    <property type="entry name" value="Glyco_trans_35"/>
</dbReference>
<dbReference type="GO" id="GO:0008184">
    <property type="term" value="F:glycogen phosphorylase activity"/>
    <property type="evidence" value="ECO:0007669"/>
    <property type="project" value="InterPro"/>
</dbReference>
<evidence type="ECO:0000313" key="3">
    <source>
        <dbReference type="Proteomes" id="UP000254741"/>
    </source>
</evidence>
<dbReference type="SUPFAM" id="SSF53756">
    <property type="entry name" value="UDP-Glycosyltransferase/glycogen phosphorylase"/>
    <property type="match status" value="1"/>
</dbReference>
<keyword evidence="2" id="KW-0328">Glycosyltransferase</keyword>
<proteinExistence type="inferred from homology"/>
<dbReference type="Pfam" id="PF00343">
    <property type="entry name" value="Phosphorylase"/>
    <property type="match status" value="1"/>
</dbReference>
<dbReference type="GO" id="GO:0005975">
    <property type="term" value="P:carbohydrate metabolic process"/>
    <property type="evidence" value="ECO:0007669"/>
    <property type="project" value="InterPro"/>
</dbReference>
<organism evidence="2 3">
    <name type="scientific">Salmonella enterica subsp. arizonae</name>
    <dbReference type="NCBI Taxonomy" id="59203"/>
    <lineage>
        <taxon>Bacteria</taxon>
        <taxon>Pseudomonadati</taxon>
        <taxon>Pseudomonadota</taxon>
        <taxon>Gammaproteobacteria</taxon>
        <taxon>Enterobacterales</taxon>
        <taxon>Enterobacteriaceae</taxon>
        <taxon>Salmonella</taxon>
    </lineage>
</organism>
<evidence type="ECO:0000256" key="1">
    <source>
        <dbReference type="ARBA" id="ARBA00006047"/>
    </source>
</evidence>
<reference evidence="2 3" key="1">
    <citation type="submission" date="2018-06" db="EMBL/GenBank/DDBJ databases">
        <authorList>
            <consortium name="Pathogen Informatics"/>
            <person name="Doyle S."/>
        </authorList>
    </citation>
    <scope>NUCLEOTIDE SEQUENCE [LARGE SCALE GENOMIC DNA]</scope>
    <source>
        <strain evidence="2 3">NCTC8297</strain>
    </source>
</reference>
<dbReference type="EC" id="2.4.1.1" evidence="2"/>
<dbReference type="Proteomes" id="UP000254741">
    <property type="component" value="Unassembled WGS sequence"/>
</dbReference>
<gene>
    <name evidence="2" type="primary">malP_5</name>
    <name evidence="2" type="ORF">NCTC8297_00507</name>
</gene>
<name>A0A379T3X8_SALER</name>
<evidence type="ECO:0000313" key="2">
    <source>
        <dbReference type="EMBL" id="SUG45338.1"/>
    </source>
</evidence>
<protein>
    <submittedName>
        <fullName evidence="2">Maltodextrin phosphorylase</fullName>
        <ecNumber evidence="2">2.4.1.1</ecNumber>
    </submittedName>
</protein>
<comment type="similarity">
    <text evidence="1">Belongs to the glycogen phosphorylase family.</text>
</comment>
<keyword evidence="2" id="KW-0808">Transferase</keyword>